<dbReference type="AlphaFoldDB" id="A0A1R3TA33"/>
<protein>
    <submittedName>
        <fullName evidence="1">BadF-type ATPase</fullName>
    </submittedName>
</protein>
<dbReference type="PANTHER" id="PTHR43190">
    <property type="entry name" value="N-ACETYL-D-GLUCOSAMINE KINASE"/>
    <property type="match status" value="1"/>
</dbReference>
<dbReference type="InterPro" id="IPR052519">
    <property type="entry name" value="Euk-type_GlcNAc_Kinase"/>
</dbReference>
<sequence length="279" mass="30999">MQEILIADSGATKSDWCLTRNGEIIHRFSGKGISPVYQTQEEIAEEIRLHVYPLLKEANIEAIYFYGAGCIPEKTGLVRDAIRQSFPVETVQVYSDLIAATHSLCGRKSGIACILGTGSNSCEWDGTSIVNQISPLGFILGDEGSGAVLGKNLIGDALKNQLTEGLKETLLDEYDLTPALVIDKVYRQPFPNRFLASLCPFLLNHIEDPTIRRIITRSFSAFFERNVMQYDYQKNKVNFVGSIAWYFSDPLKEVAAEKGIEIGTISQSPMPGLIEYHKL</sequence>
<dbReference type="SUPFAM" id="SSF53067">
    <property type="entry name" value="Actin-like ATPase domain"/>
    <property type="match status" value="2"/>
</dbReference>
<evidence type="ECO:0000313" key="2">
    <source>
        <dbReference type="Proteomes" id="UP000187464"/>
    </source>
</evidence>
<dbReference type="CDD" id="cd24079">
    <property type="entry name" value="ASKHA_NBD_PG1100-like"/>
    <property type="match status" value="1"/>
</dbReference>
<evidence type="ECO:0000313" key="1">
    <source>
        <dbReference type="EMBL" id="SCD20835.1"/>
    </source>
</evidence>
<dbReference type="EMBL" id="LT605205">
    <property type="protein sequence ID" value="SCD20835.1"/>
    <property type="molecule type" value="Genomic_DNA"/>
</dbReference>
<name>A0A1R3TA33_9BACT</name>
<organism evidence="1 2">
    <name type="scientific">Proteiniphilum saccharofermentans</name>
    <dbReference type="NCBI Taxonomy" id="1642647"/>
    <lineage>
        <taxon>Bacteria</taxon>
        <taxon>Pseudomonadati</taxon>
        <taxon>Bacteroidota</taxon>
        <taxon>Bacteroidia</taxon>
        <taxon>Bacteroidales</taxon>
        <taxon>Dysgonomonadaceae</taxon>
        <taxon>Proteiniphilum</taxon>
    </lineage>
</organism>
<dbReference type="KEGG" id="psac:PSM36_2028"/>
<reference evidence="2" key="1">
    <citation type="submission" date="2016-08" db="EMBL/GenBank/DDBJ databases">
        <authorList>
            <person name="Wibberg D."/>
        </authorList>
    </citation>
    <scope>NUCLEOTIDE SEQUENCE [LARGE SCALE GENOMIC DNA]</scope>
</reference>
<accession>A0A1R3TA33</accession>
<proteinExistence type="predicted"/>
<dbReference type="STRING" id="1642647.PSM36_2028"/>
<dbReference type="Proteomes" id="UP000187464">
    <property type="component" value="Chromosome I"/>
</dbReference>
<gene>
    <name evidence="1" type="ORF">PSM36_2028</name>
</gene>
<dbReference type="PANTHER" id="PTHR43190:SF3">
    <property type="entry name" value="N-ACETYL-D-GLUCOSAMINE KINASE"/>
    <property type="match status" value="1"/>
</dbReference>
<dbReference type="RefSeq" id="WP_076930771.1">
    <property type="nucleotide sequence ID" value="NZ_LT605205.1"/>
</dbReference>
<dbReference type="Gene3D" id="3.30.420.40">
    <property type="match status" value="2"/>
</dbReference>
<dbReference type="Gene3D" id="1.10.720.160">
    <property type="match status" value="1"/>
</dbReference>
<dbReference type="InterPro" id="IPR043129">
    <property type="entry name" value="ATPase_NBD"/>
</dbReference>
<keyword evidence="2" id="KW-1185">Reference proteome</keyword>